<dbReference type="EC" id="2.3.1.57" evidence="2"/>
<dbReference type="InterPro" id="IPR016181">
    <property type="entry name" value="Acyl_CoA_acyltransferase"/>
</dbReference>
<proteinExistence type="predicted"/>
<dbReference type="InterPro" id="IPR000182">
    <property type="entry name" value="GNAT_dom"/>
</dbReference>
<dbReference type="RefSeq" id="WP_062661097.1">
    <property type="nucleotide sequence ID" value="NZ_FIZX01000001.1"/>
</dbReference>
<accession>A0A128EWB8</accession>
<evidence type="ECO:0000313" key="3">
    <source>
        <dbReference type="Proteomes" id="UP000071641"/>
    </source>
</evidence>
<protein>
    <submittedName>
        <fullName evidence="2">Spermine/spermidine acetyltransferase</fullName>
        <ecNumber evidence="2">2.3.1.57</ecNumber>
    </submittedName>
</protein>
<dbReference type="CDD" id="cd04301">
    <property type="entry name" value="NAT_SF"/>
    <property type="match status" value="1"/>
</dbReference>
<keyword evidence="2" id="KW-0012">Acyltransferase</keyword>
<reference evidence="3" key="1">
    <citation type="submission" date="2016-02" db="EMBL/GenBank/DDBJ databases">
        <authorList>
            <person name="Rodrigo-Torres Lidia"/>
            <person name="Arahal R.David."/>
        </authorList>
    </citation>
    <scope>NUCLEOTIDE SEQUENCE [LARGE SCALE GENOMIC DNA]</scope>
    <source>
        <strain evidence="3">CECT 9029</strain>
    </source>
</reference>
<keyword evidence="2" id="KW-0808">Transferase</keyword>
<keyword evidence="3" id="KW-1185">Reference proteome</keyword>
<dbReference type="Gene3D" id="3.40.630.30">
    <property type="match status" value="1"/>
</dbReference>
<sequence>MITIRKFKQEDEIDVLAILLEEEQVKFTASPENFVSDTEANIVRFVISKDDNLVGYFKIDNDFHSDILGENNTGVGLRSFAIDRRYQGKGIGKKTVSILASSISEEFKTYRWVYLTVNCKNEVAYQTYLKGGFEDTGELYLGGPVGPQHIMRAKLHEQS</sequence>
<dbReference type="AlphaFoldDB" id="A0A128EWB8"/>
<dbReference type="Proteomes" id="UP000071641">
    <property type="component" value="Unassembled WGS sequence"/>
</dbReference>
<dbReference type="OrthoDB" id="8304386at2"/>
<dbReference type="SUPFAM" id="SSF55729">
    <property type="entry name" value="Acyl-CoA N-acyltransferases (Nat)"/>
    <property type="match status" value="1"/>
</dbReference>
<organism evidence="2 3">
    <name type="scientific">Grimontia celer</name>
    <dbReference type="NCBI Taxonomy" id="1796497"/>
    <lineage>
        <taxon>Bacteria</taxon>
        <taxon>Pseudomonadati</taxon>
        <taxon>Pseudomonadota</taxon>
        <taxon>Gammaproteobacteria</taxon>
        <taxon>Vibrionales</taxon>
        <taxon>Vibrionaceae</taxon>
        <taxon>Grimontia</taxon>
    </lineage>
</organism>
<evidence type="ECO:0000313" key="2">
    <source>
        <dbReference type="EMBL" id="CZF78316.1"/>
    </source>
</evidence>
<evidence type="ECO:0000259" key="1">
    <source>
        <dbReference type="PROSITE" id="PS51186"/>
    </source>
</evidence>
<dbReference type="Pfam" id="PF00583">
    <property type="entry name" value="Acetyltransf_1"/>
    <property type="match status" value="1"/>
</dbReference>
<dbReference type="PROSITE" id="PS51186">
    <property type="entry name" value="GNAT"/>
    <property type="match status" value="1"/>
</dbReference>
<dbReference type="EMBL" id="FIZX01000001">
    <property type="protein sequence ID" value="CZF78316.1"/>
    <property type="molecule type" value="Genomic_DNA"/>
</dbReference>
<gene>
    <name evidence="2" type="primary">bltD</name>
    <name evidence="2" type="ORF">GCE9029_00765</name>
</gene>
<dbReference type="STRING" id="1796497.GCE9029_00765"/>
<dbReference type="GO" id="GO:0004145">
    <property type="term" value="F:diamine N-acetyltransferase activity"/>
    <property type="evidence" value="ECO:0007669"/>
    <property type="project" value="UniProtKB-EC"/>
</dbReference>
<feature type="domain" description="N-acetyltransferase" evidence="1">
    <location>
        <begin position="2"/>
        <end position="157"/>
    </location>
</feature>
<name>A0A128EWB8_9GAMM</name>